<accession>A0AAW8DFE5</accession>
<evidence type="ECO:0000313" key="5">
    <source>
        <dbReference type="Proteomes" id="UP001242995"/>
    </source>
</evidence>
<keyword evidence="1" id="KW-0732">Signal</keyword>
<gene>
    <name evidence="2" type="ORF">J2S90_002214</name>
    <name evidence="3" type="ORF">J2S93_001802</name>
</gene>
<evidence type="ECO:0000313" key="3">
    <source>
        <dbReference type="EMBL" id="MDQ0180380.1"/>
    </source>
</evidence>
<proteinExistence type="predicted"/>
<sequence>MNRPASGSKRHGRGGAAVLAVLTLLTAACGGPSPSPNPSPTQSAGRYPWHTGIVSTTFWVGEIFDPKAADGSQVMSTYDSQWMQSYGGCDGVVTNGCKTEARTQAKGYAPTSMTPKENPFYLDLPYDDVNDPTAFAERATVIPWANDPGFAGNAQNRSFSYMKNQWVRIRMGNRECYGQIEDAGPGQYHDKDYVFGSNDARPANKKFNGAGMDVSPALNGCLGFSDLDGESDKVDWQFVPRDQVPAGPWLNIVTVSQVK</sequence>
<name>A0AAW8DFE5_9MICC</name>
<feature type="chain" id="PRO_5043768042" evidence="1">
    <location>
        <begin position="31"/>
        <end position="259"/>
    </location>
</feature>
<protein>
    <submittedName>
        <fullName evidence="2">Uncharacterized protein</fullName>
    </submittedName>
</protein>
<dbReference type="RefSeq" id="WP_306961230.1">
    <property type="nucleotide sequence ID" value="NZ_JAUSRG010000005.1"/>
</dbReference>
<dbReference type="AlphaFoldDB" id="A0AAW8DFE5"/>
<reference evidence="2 4" key="1">
    <citation type="submission" date="2023-07" db="EMBL/GenBank/DDBJ databases">
        <title>Sorghum-associated microbial communities from plants grown in Nebraska, USA.</title>
        <authorList>
            <person name="Schachtman D."/>
        </authorList>
    </citation>
    <scope>NUCLEOTIDE SEQUENCE</scope>
    <source>
        <strain evidence="2">DS1006</strain>
        <strain evidence="3 4">DS1016</strain>
    </source>
</reference>
<feature type="signal peptide" evidence="1">
    <location>
        <begin position="1"/>
        <end position="30"/>
    </location>
</feature>
<dbReference type="Proteomes" id="UP001230951">
    <property type="component" value="Unassembled WGS sequence"/>
</dbReference>
<evidence type="ECO:0000313" key="4">
    <source>
        <dbReference type="Proteomes" id="UP001230951"/>
    </source>
</evidence>
<dbReference type="Proteomes" id="UP001242995">
    <property type="component" value="Unassembled WGS sequence"/>
</dbReference>
<dbReference type="EMBL" id="JAUSTF010000003">
    <property type="protein sequence ID" value="MDQ0180380.1"/>
    <property type="molecule type" value="Genomic_DNA"/>
</dbReference>
<organism evidence="2 5">
    <name type="scientific">Arthrobacter bambusae</name>
    <dbReference type="NCBI Taxonomy" id="1338426"/>
    <lineage>
        <taxon>Bacteria</taxon>
        <taxon>Bacillati</taxon>
        <taxon>Actinomycetota</taxon>
        <taxon>Actinomycetes</taxon>
        <taxon>Micrococcales</taxon>
        <taxon>Micrococcaceae</taxon>
        <taxon>Arthrobacter</taxon>
    </lineage>
</organism>
<dbReference type="EMBL" id="JAUSRG010000005">
    <property type="protein sequence ID" value="MDP9905248.1"/>
    <property type="molecule type" value="Genomic_DNA"/>
</dbReference>
<keyword evidence="4" id="KW-1185">Reference proteome</keyword>
<evidence type="ECO:0000256" key="1">
    <source>
        <dbReference type="SAM" id="SignalP"/>
    </source>
</evidence>
<evidence type="ECO:0000313" key="2">
    <source>
        <dbReference type="EMBL" id="MDP9905248.1"/>
    </source>
</evidence>
<dbReference type="PROSITE" id="PS51257">
    <property type="entry name" value="PROKAR_LIPOPROTEIN"/>
    <property type="match status" value="1"/>
</dbReference>
<comment type="caution">
    <text evidence="2">The sequence shown here is derived from an EMBL/GenBank/DDBJ whole genome shotgun (WGS) entry which is preliminary data.</text>
</comment>